<feature type="transmembrane region" description="Helical" evidence="5">
    <location>
        <begin position="39"/>
        <end position="58"/>
    </location>
</feature>
<protein>
    <recommendedName>
        <fullName evidence="8">Bile acid:Na+ symporter, BASS family</fullName>
    </recommendedName>
</protein>
<keyword evidence="2 5" id="KW-0812">Transmembrane</keyword>
<comment type="caution">
    <text evidence="6">The sequence shown here is derived from an EMBL/GenBank/DDBJ whole genome shotgun (WGS) entry which is preliminary data.</text>
</comment>
<dbReference type="InterPro" id="IPR038770">
    <property type="entry name" value="Na+/solute_symporter_sf"/>
</dbReference>
<evidence type="ECO:0000256" key="4">
    <source>
        <dbReference type="ARBA" id="ARBA00023136"/>
    </source>
</evidence>
<evidence type="ECO:0000256" key="2">
    <source>
        <dbReference type="ARBA" id="ARBA00022692"/>
    </source>
</evidence>
<evidence type="ECO:0000256" key="5">
    <source>
        <dbReference type="SAM" id="Phobius"/>
    </source>
</evidence>
<feature type="transmembrane region" description="Helical" evidence="5">
    <location>
        <begin position="161"/>
        <end position="182"/>
    </location>
</feature>
<feature type="transmembrane region" description="Helical" evidence="5">
    <location>
        <begin position="12"/>
        <end position="27"/>
    </location>
</feature>
<feature type="transmembrane region" description="Helical" evidence="5">
    <location>
        <begin position="100"/>
        <end position="120"/>
    </location>
</feature>
<organism evidence="6 7">
    <name type="scientific">Ferrimicrobium acidiphilum</name>
    <dbReference type="NCBI Taxonomy" id="121039"/>
    <lineage>
        <taxon>Bacteria</taxon>
        <taxon>Bacillati</taxon>
        <taxon>Actinomycetota</taxon>
        <taxon>Acidimicrobiia</taxon>
        <taxon>Acidimicrobiales</taxon>
        <taxon>Acidimicrobiaceae</taxon>
        <taxon>Ferrimicrobium</taxon>
    </lineage>
</organism>
<evidence type="ECO:0000313" key="6">
    <source>
        <dbReference type="EMBL" id="MEX6430285.1"/>
    </source>
</evidence>
<comment type="subcellular location">
    <subcellularLocation>
        <location evidence="1">Membrane</location>
        <topology evidence="1">Multi-pass membrane protein</topology>
    </subcellularLocation>
</comment>
<dbReference type="Gene3D" id="1.20.1530.20">
    <property type="match status" value="1"/>
</dbReference>
<evidence type="ECO:0000313" key="7">
    <source>
        <dbReference type="Proteomes" id="UP001560267"/>
    </source>
</evidence>
<gene>
    <name evidence="6" type="ORF">AB6A68_10645</name>
</gene>
<dbReference type="Proteomes" id="UP001560267">
    <property type="component" value="Unassembled WGS sequence"/>
</dbReference>
<evidence type="ECO:0008006" key="8">
    <source>
        <dbReference type="Google" id="ProtNLM"/>
    </source>
</evidence>
<accession>A0ABV3Y4G2</accession>
<keyword evidence="3 5" id="KW-1133">Transmembrane helix</keyword>
<feature type="transmembrane region" description="Helical" evidence="5">
    <location>
        <begin position="194"/>
        <end position="212"/>
    </location>
</feature>
<proteinExistence type="predicted"/>
<dbReference type="EMBL" id="JBFSHR010000044">
    <property type="protein sequence ID" value="MEX6430285.1"/>
    <property type="molecule type" value="Genomic_DNA"/>
</dbReference>
<sequence>MLDRVLGWIRRRLIYLIVIFGAMSVWFSTPGRVLDRGDWVYVTLAILVFTAGLTVDVGNMAHVRRHRWRILLALVVPMLLLPLLAWSLSLLVDGPQREALLALGVAPSEVATLALVGLAAGDVVTAALMLFGSTLFTIVAAGPLLSLVASTRGTVVNLHPLVLAGTLTLVVALPLALGVVLGHRMRASAVARDLSELIGLAALLTLIVEVASQMHLELAYLLGIAALIMFIIGASLIGMTISIGTSRSLRSGIVLPVAIRDFAVAAGIATAAFGVSAVGLLGIYGLIVLMIGSLSVRYLGRST</sequence>
<keyword evidence="7" id="KW-1185">Reference proteome</keyword>
<dbReference type="Pfam" id="PF01758">
    <property type="entry name" value="SBF"/>
    <property type="match status" value="1"/>
</dbReference>
<feature type="transmembrane region" description="Helical" evidence="5">
    <location>
        <begin position="281"/>
        <end position="300"/>
    </location>
</feature>
<feature type="transmembrane region" description="Helical" evidence="5">
    <location>
        <begin position="218"/>
        <end position="241"/>
    </location>
</feature>
<feature type="transmembrane region" description="Helical" evidence="5">
    <location>
        <begin position="253"/>
        <end position="275"/>
    </location>
</feature>
<feature type="transmembrane region" description="Helical" evidence="5">
    <location>
        <begin position="70"/>
        <end position="88"/>
    </location>
</feature>
<reference evidence="6 7" key="1">
    <citation type="submission" date="2024-07" db="EMBL/GenBank/DDBJ databases">
        <title>Draft Genome Sequence of Ferrimicrobium acidiphilum Strain YE2023, Isolated from a Pulp of Bioleach Reactor.</title>
        <authorList>
            <person name="Elkina Y.A."/>
            <person name="Bulaeva A.G."/>
            <person name="Beletsky A.V."/>
            <person name="Mardanov A.V."/>
        </authorList>
    </citation>
    <scope>NUCLEOTIDE SEQUENCE [LARGE SCALE GENOMIC DNA]</scope>
    <source>
        <strain evidence="6 7">YE2023</strain>
    </source>
</reference>
<dbReference type="RefSeq" id="WP_298381545.1">
    <property type="nucleotide sequence ID" value="NZ_JBFSHR010000044.1"/>
</dbReference>
<evidence type="ECO:0000256" key="1">
    <source>
        <dbReference type="ARBA" id="ARBA00004141"/>
    </source>
</evidence>
<evidence type="ECO:0000256" key="3">
    <source>
        <dbReference type="ARBA" id="ARBA00022989"/>
    </source>
</evidence>
<dbReference type="InterPro" id="IPR002657">
    <property type="entry name" value="BilAc:Na_symport/Acr3"/>
</dbReference>
<name>A0ABV3Y4G2_9ACTN</name>
<feature type="transmembrane region" description="Helical" evidence="5">
    <location>
        <begin position="127"/>
        <end position="149"/>
    </location>
</feature>
<keyword evidence="4 5" id="KW-0472">Membrane</keyword>